<evidence type="ECO:0000313" key="2">
    <source>
        <dbReference type="EMBL" id="DAF48234.1"/>
    </source>
</evidence>
<dbReference type="Pfam" id="PF03374">
    <property type="entry name" value="ANT"/>
    <property type="match status" value="1"/>
</dbReference>
<protein>
    <submittedName>
        <fullName evidence="2">Antirepressor protein</fullName>
    </submittedName>
</protein>
<accession>A0A8S5SBZ1</accession>
<sequence>MIDSGYMKYKQNVNNQNGKEYITYTPLLTGKGEIWLTKKLLNYLKNDNLLFVS</sequence>
<proteinExistence type="predicted"/>
<dbReference type="InterPro" id="IPR005039">
    <property type="entry name" value="Ant_C"/>
</dbReference>
<evidence type="ECO:0000259" key="1">
    <source>
        <dbReference type="Pfam" id="PF03374"/>
    </source>
</evidence>
<name>A0A8S5SBZ1_9CAUD</name>
<dbReference type="GO" id="GO:0003677">
    <property type="term" value="F:DNA binding"/>
    <property type="evidence" value="ECO:0007669"/>
    <property type="project" value="InterPro"/>
</dbReference>
<feature type="domain" description="Antirepressor protein C-terminal" evidence="1">
    <location>
        <begin position="2"/>
        <end position="42"/>
    </location>
</feature>
<organism evidence="2">
    <name type="scientific">Siphoviridae sp. ctJLl6</name>
    <dbReference type="NCBI Taxonomy" id="2827836"/>
    <lineage>
        <taxon>Viruses</taxon>
        <taxon>Duplodnaviria</taxon>
        <taxon>Heunggongvirae</taxon>
        <taxon>Uroviricota</taxon>
        <taxon>Caudoviricetes</taxon>
    </lineage>
</organism>
<dbReference type="EMBL" id="BK032565">
    <property type="protein sequence ID" value="DAF48234.1"/>
    <property type="molecule type" value="Genomic_DNA"/>
</dbReference>
<reference evidence="2" key="1">
    <citation type="journal article" date="2021" name="Proc. Natl. Acad. Sci. U.S.A.">
        <title>A Catalog of Tens of Thousands of Viruses from Human Metagenomes Reveals Hidden Associations with Chronic Diseases.</title>
        <authorList>
            <person name="Tisza M.J."/>
            <person name="Buck C.B."/>
        </authorList>
    </citation>
    <scope>NUCLEOTIDE SEQUENCE</scope>
    <source>
        <strain evidence="2">CtJLl6</strain>
    </source>
</reference>